<keyword evidence="2" id="KW-0378">Hydrolase</keyword>
<reference evidence="2" key="2">
    <citation type="submission" date="2021-04" db="EMBL/GenBank/DDBJ databases">
        <authorList>
            <person name="Gilroy R."/>
        </authorList>
    </citation>
    <scope>NUCLEOTIDE SEQUENCE</scope>
    <source>
        <strain evidence="2">ChiBcec8-14828</strain>
    </source>
</reference>
<dbReference type="Pfam" id="PF12697">
    <property type="entry name" value="Abhydrolase_6"/>
    <property type="match status" value="1"/>
</dbReference>
<dbReference type="Gene3D" id="3.40.50.1820">
    <property type="entry name" value="alpha/beta hydrolase"/>
    <property type="match status" value="2"/>
</dbReference>
<dbReference type="Proteomes" id="UP000824209">
    <property type="component" value="Unassembled WGS sequence"/>
</dbReference>
<reference evidence="2" key="1">
    <citation type="journal article" date="2021" name="PeerJ">
        <title>Extensive microbial diversity within the chicken gut microbiome revealed by metagenomics and culture.</title>
        <authorList>
            <person name="Gilroy R."/>
            <person name="Ravi A."/>
            <person name="Getino M."/>
            <person name="Pursley I."/>
            <person name="Horton D.L."/>
            <person name="Alikhan N.F."/>
            <person name="Baker D."/>
            <person name="Gharbi K."/>
            <person name="Hall N."/>
            <person name="Watson M."/>
            <person name="Adriaenssens E.M."/>
            <person name="Foster-Nyarko E."/>
            <person name="Jarju S."/>
            <person name="Secka A."/>
            <person name="Antonio M."/>
            <person name="Oren A."/>
            <person name="Chaudhuri R.R."/>
            <person name="La Ragione R."/>
            <person name="Hildebrand F."/>
            <person name="Pallen M.J."/>
        </authorList>
    </citation>
    <scope>NUCLEOTIDE SEQUENCE</scope>
    <source>
        <strain evidence="2">ChiBcec8-14828</strain>
    </source>
</reference>
<dbReference type="InterPro" id="IPR050228">
    <property type="entry name" value="Carboxylesterase_BioH"/>
</dbReference>
<evidence type="ECO:0000313" key="3">
    <source>
        <dbReference type="Proteomes" id="UP000824209"/>
    </source>
</evidence>
<sequence>MKQLYIHGLGQTPAVWHPVLRLLDAPADCAEPDLASLVCNQPATYANLYSAFARLCDESGAKLALCGLSLGGVLALHYAVEHPERVGALVLIAPQYKMPRRLLQMQNALFHLMPASMFGETGFSKAQFIQLCGSMTNLDFTAALPRISCPTLVICGSRDHANKKACTQLAQLVRGAEFAMIAGAGHELNREAPQPLAKLLQSFYTKAVTDDLHD</sequence>
<accession>A0A9D2LZU7</accession>
<gene>
    <name evidence="2" type="ORF">H9943_00125</name>
</gene>
<feature type="domain" description="AB hydrolase-1" evidence="1">
    <location>
        <begin position="5"/>
        <end position="198"/>
    </location>
</feature>
<dbReference type="InterPro" id="IPR029058">
    <property type="entry name" value="AB_hydrolase_fold"/>
</dbReference>
<name>A0A9D2LZU7_9FIRM</name>
<dbReference type="GO" id="GO:0016787">
    <property type="term" value="F:hydrolase activity"/>
    <property type="evidence" value="ECO:0007669"/>
    <property type="project" value="UniProtKB-KW"/>
</dbReference>
<dbReference type="AlphaFoldDB" id="A0A9D2LZU7"/>
<dbReference type="InterPro" id="IPR000073">
    <property type="entry name" value="AB_hydrolase_1"/>
</dbReference>
<comment type="caution">
    <text evidence="2">The sequence shown here is derived from an EMBL/GenBank/DDBJ whole genome shotgun (WGS) entry which is preliminary data.</text>
</comment>
<dbReference type="PANTHER" id="PTHR43194:SF5">
    <property type="entry name" value="PIMELOYL-[ACYL-CARRIER PROTEIN] METHYL ESTER ESTERASE"/>
    <property type="match status" value="1"/>
</dbReference>
<dbReference type="SUPFAM" id="SSF53474">
    <property type="entry name" value="alpha/beta-Hydrolases"/>
    <property type="match status" value="1"/>
</dbReference>
<evidence type="ECO:0000313" key="2">
    <source>
        <dbReference type="EMBL" id="HJB38786.1"/>
    </source>
</evidence>
<dbReference type="PRINTS" id="PR00111">
    <property type="entry name" value="ABHYDROLASE"/>
</dbReference>
<dbReference type="PANTHER" id="PTHR43194">
    <property type="entry name" value="HYDROLASE ALPHA/BETA FOLD FAMILY"/>
    <property type="match status" value="1"/>
</dbReference>
<dbReference type="EMBL" id="DWYA01000002">
    <property type="protein sequence ID" value="HJB38786.1"/>
    <property type="molecule type" value="Genomic_DNA"/>
</dbReference>
<organism evidence="2 3">
    <name type="scientific">Candidatus Ruthenibacterium avium</name>
    <dbReference type="NCBI Taxonomy" id="2838751"/>
    <lineage>
        <taxon>Bacteria</taxon>
        <taxon>Bacillati</taxon>
        <taxon>Bacillota</taxon>
        <taxon>Clostridia</taxon>
        <taxon>Eubacteriales</taxon>
        <taxon>Oscillospiraceae</taxon>
        <taxon>Ruthenibacterium</taxon>
    </lineage>
</organism>
<proteinExistence type="predicted"/>
<protein>
    <submittedName>
        <fullName evidence="2">Alpha/beta hydrolase</fullName>
    </submittedName>
</protein>
<evidence type="ECO:0000259" key="1">
    <source>
        <dbReference type="Pfam" id="PF12697"/>
    </source>
</evidence>